<evidence type="ECO:0000256" key="1">
    <source>
        <dbReference type="SAM" id="MobiDB-lite"/>
    </source>
</evidence>
<name>A0AA39T3U3_ACESA</name>
<reference evidence="3" key="2">
    <citation type="submission" date="2023-06" db="EMBL/GenBank/DDBJ databases">
        <authorList>
            <person name="Swenson N.G."/>
            <person name="Wegrzyn J.L."/>
            <person name="Mcevoy S.L."/>
        </authorList>
    </citation>
    <scope>NUCLEOTIDE SEQUENCE</scope>
    <source>
        <strain evidence="3">NS2018</strain>
        <tissue evidence="3">Leaf</tissue>
    </source>
</reference>
<evidence type="ECO:0000313" key="3">
    <source>
        <dbReference type="EMBL" id="KAK0603124.1"/>
    </source>
</evidence>
<proteinExistence type="predicted"/>
<dbReference type="PANTHER" id="PTHR46619:SF2">
    <property type="entry name" value="XS DOMAIN PROTEIN"/>
    <property type="match status" value="1"/>
</dbReference>
<dbReference type="AlphaFoldDB" id="A0AA39T3U3"/>
<dbReference type="Pfam" id="PF03468">
    <property type="entry name" value="XS"/>
    <property type="match status" value="1"/>
</dbReference>
<comment type="caution">
    <text evidence="3">The sequence shown here is derived from an EMBL/GenBank/DDBJ whole genome shotgun (WGS) entry which is preliminary data.</text>
</comment>
<accession>A0AA39T3U3</accession>
<feature type="region of interest" description="Disordered" evidence="1">
    <location>
        <begin position="1"/>
        <end position="41"/>
    </location>
</feature>
<sequence>MRHPPPHPNTKTRSPPRSRFRHRETEESRLPTPQRSCRPVRSDRCRPLALNRYHYVYECAGKQLSEFNDSLPRRRFTSEKYQWANLMLSRVGSENENVECKTQHSLCFTDPNNNNNRDNDTFLSNIYHLGVHGIEVVKNPDASFPCRTQTFQSKGKGYCVTTNPSPIRLKDNNFNEILYKDVVGFSRAKDLVPDDGYDALRSNEFPDNPRPKIFMRGSTLDSIIDKIEATDAYNSHREDMRDGCMLEYNGARDQYQDGEYSGCRSSNVSRGSEDMEIAGEDLGSRGFLVEHGLEVELDDGSVHVGEDYGFKIDGDSGSHEEVLNRLPYSEKMLEAEELDIQDFSRNQISYDDVYDRTNVDGQCTAEDLEQFSGSKNYVQEHSDELVKPSIKERLGPVQNIKERLRYSSRQFIKPCNQITKKRSGPLSFSCVKNHEQNKLSRANLDDFNDGALGDDSNDANMTWSRMEPLEDSERFEQLVQIAFLKFVKALYENPVQQSKFTKQGRMSILKCSVCGSNSKEFVDTLSLLQHAFMCKAAGLRAEHLGFHKALCVLIGWSYEATPNGFWVRQTLSDAEALAVKEDLIIWPPVVFVHNSSVVNANPDERMIVSIEKLKAIIKGMGFDQGMTKVCRGRSANQSTMVVNFHGTLSGLQEAEKLHKHYAENRHGRSEFQQIASRSNCTSDGSQNTDRITSFLYGYLGIVEDLDKLDSVTKKRCVVKSKKEIQAIAGGSRDSK</sequence>
<gene>
    <name evidence="3" type="ORF">LWI29_001627</name>
</gene>
<dbReference type="GO" id="GO:0031047">
    <property type="term" value="P:regulatory ncRNA-mediated gene silencing"/>
    <property type="evidence" value="ECO:0007669"/>
    <property type="project" value="InterPro"/>
</dbReference>
<dbReference type="Gene3D" id="3.30.70.2890">
    <property type="entry name" value="XS domain"/>
    <property type="match status" value="1"/>
</dbReference>
<dbReference type="EMBL" id="JAUESC010000002">
    <property type="protein sequence ID" value="KAK0603124.1"/>
    <property type="molecule type" value="Genomic_DNA"/>
</dbReference>
<feature type="domain" description="XS" evidence="2">
    <location>
        <begin position="581"/>
        <end position="706"/>
    </location>
</feature>
<dbReference type="InterPro" id="IPR005380">
    <property type="entry name" value="XS_domain"/>
</dbReference>
<evidence type="ECO:0000313" key="4">
    <source>
        <dbReference type="Proteomes" id="UP001168877"/>
    </source>
</evidence>
<evidence type="ECO:0000259" key="2">
    <source>
        <dbReference type="Pfam" id="PF03468"/>
    </source>
</evidence>
<keyword evidence="4" id="KW-1185">Reference proteome</keyword>
<reference evidence="3" key="1">
    <citation type="journal article" date="2022" name="Plant J.">
        <title>Strategies of tolerance reflected in two North American maple genomes.</title>
        <authorList>
            <person name="McEvoy S.L."/>
            <person name="Sezen U.U."/>
            <person name="Trouern-Trend A."/>
            <person name="McMahon S.M."/>
            <person name="Schaberg P.G."/>
            <person name="Yang J."/>
            <person name="Wegrzyn J.L."/>
            <person name="Swenson N.G."/>
        </authorList>
    </citation>
    <scope>NUCLEOTIDE SEQUENCE</scope>
    <source>
        <strain evidence="3">NS2018</strain>
    </source>
</reference>
<dbReference type="InterPro" id="IPR038588">
    <property type="entry name" value="XS_domain_sf"/>
</dbReference>
<dbReference type="PANTHER" id="PTHR46619">
    <property type="entry name" value="RNA RECOGNITION MOTIF XS DOMAIN PROTEIN-RELATED"/>
    <property type="match status" value="1"/>
</dbReference>
<dbReference type="Proteomes" id="UP001168877">
    <property type="component" value="Unassembled WGS sequence"/>
</dbReference>
<organism evidence="3 4">
    <name type="scientific">Acer saccharum</name>
    <name type="common">Sugar maple</name>
    <dbReference type="NCBI Taxonomy" id="4024"/>
    <lineage>
        <taxon>Eukaryota</taxon>
        <taxon>Viridiplantae</taxon>
        <taxon>Streptophyta</taxon>
        <taxon>Embryophyta</taxon>
        <taxon>Tracheophyta</taxon>
        <taxon>Spermatophyta</taxon>
        <taxon>Magnoliopsida</taxon>
        <taxon>eudicotyledons</taxon>
        <taxon>Gunneridae</taxon>
        <taxon>Pentapetalae</taxon>
        <taxon>rosids</taxon>
        <taxon>malvids</taxon>
        <taxon>Sapindales</taxon>
        <taxon>Sapindaceae</taxon>
        <taxon>Hippocastanoideae</taxon>
        <taxon>Acereae</taxon>
        <taxon>Acer</taxon>
    </lineage>
</organism>
<protein>
    <recommendedName>
        <fullName evidence="2">XS domain-containing protein</fullName>
    </recommendedName>
</protein>